<dbReference type="PANTHER" id="PTHR46231:SF1">
    <property type="entry name" value="ANKYRIN REPEAT AND BTB_POZ DOMAIN-CONTAINING PROTEIN 1"/>
    <property type="match status" value="1"/>
</dbReference>
<keyword evidence="1" id="KW-0677">Repeat</keyword>
<dbReference type="InterPro" id="IPR044515">
    <property type="entry name" value="ABTB1"/>
</dbReference>
<evidence type="ECO:0000256" key="1">
    <source>
        <dbReference type="ARBA" id="ARBA00022737"/>
    </source>
</evidence>
<dbReference type="InterPro" id="IPR036770">
    <property type="entry name" value="Ankyrin_rpt-contain_sf"/>
</dbReference>
<feature type="domain" description="BTB" evidence="5">
    <location>
        <begin position="114"/>
        <end position="176"/>
    </location>
</feature>
<dbReference type="PROSITE" id="PS50088">
    <property type="entry name" value="ANK_REPEAT"/>
    <property type="match status" value="1"/>
</dbReference>
<feature type="region of interest" description="Disordered" evidence="4">
    <location>
        <begin position="222"/>
        <end position="243"/>
    </location>
</feature>
<dbReference type="AlphaFoldDB" id="A0A480NFM6"/>
<dbReference type="FunFam" id="1.25.40.20:FF:000115">
    <property type="entry name" value="Ankyrin repeat and BTB/POZ domain-containing protein 1"/>
    <property type="match status" value="1"/>
</dbReference>
<evidence type="ECO:0000259" key="5">
    <source>
        <dbReference type="PROSITE" id="PS50097"/>
    </source>
</evidence>
<organism evidence="6">
    <name type="scientific">Sus scrofa</name>
    <name type="common">Pig</name>
    <dbReference type="NCBI Taxonomy" id="9823"/>
    <lineage>
        <taxon>Eukaryota</taxon>
        <taxon>Metazoa</taxon>
        <taxon>Chordata</taxon>
        <taxon>Craniata</taxon>
        <taxon>Vertebrata</taxon>
        <taxon>Euteleostomi</taxon>
        <taxon>Mammalia</taxon>
        <taxon>Eutheria</taxon>
        <taxon>Laurasiatheria</taxon>
        <taxon>Artiodactyla</taxon>
        <taxon>Suina</taxon>
        <taxon>Suidae</taxon>
        <taxon>Sus</taxon>
    </lineage>
</organism>
<dbReference type="PANTHER" id="PTHR46231">
    <property type="entry name" value="ANKYRIN REPEAT AND BTB/POZ DOMAIN-CONTAINING PROTEIN 1"/>
    <property type="match status" value="1"/>
</dbReference>
<dbReference type="InterPro" id="IPR000210">
    <property type="entry name" value="BTB/POZ_dom"/>
</dbReference>
<dbReference type="EMBL" id="DQIR01141423">
    <property type="protein sequence ID" value="HDA96899.1"/>
    <property type="molecule type" value="Transcribed_RNA"/>
</dbReference>
<name>A0A480NFM6_PIG</name>
<proteinExistence type="predicted"/>
<evidence type="ECO:0000313" key="6">
    <source>
        <dbReference type="EMBL" id="HDA96899.1"/>
    </source>
</evidence>
<evidence type="ECO:0000256" key="3">
    <source>
        <dbReference type="PROSITE-ProRule" id="PRU00023"/>
    </source>
</evidence>
<dbReference type="SUPFAM" id="SSF48403">
    <property type="entry name" value="Ankyrin repeat"/>
    <property type="match status" value="1"/>
</dbReference>
<dbReference type="PROSITE" id="PS50097">
    <property type="entry name" value="BTB"/>
    <property type="match status" value="1"/>
</dbReference>
<accession>A0A480NFM6</accession>
<dbReference type="Gene3D" id="3.30.710.10">
    <property type="entry name" value="Potassium Channel Kv1.1, Chain A"/>
    <property type="match status" value="1"/>
</dbReference>
<dbReference type="InterPro" id="IPR011333">
    <property type="entry name" value="SKP1/BTB/POZ_sf"/>
</dbReference>
<dbReference type="Gene3D" id="1.25.40.20">
    <property type="entry name" value="Ankyrin repeat-containing domain"/>
    <property type="match status" value="1"/>
</dbReference>
<dbReference type="Pfam" id="PF12796">
    <property type="entry name" value="Ank_2"/>
    <property type="match status" value="1"/>
</dbReference>
<feature type="repeat" description="ANK" evidence="3">
    <location>
        <begin position="35"/>
        <end position="67"/>
    </location>
</feature>
<dbReference type="SMART" id="SM00225">
    <property type="entry name" value="BTB"/>
    <property type="match status" value="1"/>
</dbReference>
<dbReference type="InterPro" id="IPR002110">
    <property type="entry name" value="Ankyrin_rpt"/>
</dbReference>
<dbReference type="SUPFAM" id="SSF54695">
    <property type="entry name" value="POZ domain"/>
    <property type="match status" value="1"/>
</dbReference>
<sequence>MDTCDLFSSCRKGDVGRVRYLLEQRDVEVNVRDKWDSTPLYYACLCGHEELVLYLLANGARCEANTFDGERCLYGAQSDAIRRALREYKQVTSCRRRDHYYSFLLRLLEQGIHSDVVFMVHGRSFRAHRCILGARSAYFANMLDTKWKGKSVVVLRHPLINPVAFGALLQYLYTGEPRVWVGRGHSTPRCLSPAVQGSLSNLLGWLFPPGARLGRGTASWNSVQAAGSRSDPEPPSRAAPTPRLPGCQCGACQRL</sequence>
<reference evidence="6" key="1">
    <citation type="journal article" date="2019" name="PeerJ">
        <title>Genes of the pig, Sus scrofa, reconstructed with EvidentialGene.</title>
        <authorList>
            <person name="Gilbert D.G."/>
        </authorList>
    </citation>
    <scope>NUCLEOTIDE SEQUENCE</scope>
</reference>
<dbReference type="EMBL" id="DQIR01138038">
    <property type="protein sequence ID" value="HDA93514.1"/>
    <property type="molecule type" value="Transcribed_RNA"/>
</dbReference>
<evidence type="ECO:0000256" key="2">
    <source>
        <dbReference type="ARBA" id="ARBA00023043"/>
    </source>
</evidence>
<dbReference type="SMART" id="SM00248">
    <property type="entry name" value="ANK"/>
    <property type="match status" value="1"/>
</dbReference>
<protein>
    <submittedName>
        <fullName evidence="6">Ankyrin repeat and BTB/POZ domain-containing protein 1 isoform 2</fullName>
    </submittedName>
</protein>
<evidence type="ECO:0000256" key="4">
    <source>
        <dbReference type="SAM" id="MobiDB-lite"/>
    </source>
</evidence>
<keyword evidence="2 3" id="KW-0040">ANK repeat</keyword>
<dbReference type="Pfam" id="PF00651">
    <property type="entry name" value="BTB"/>
    <property type="match status" value="1"/>
</dbReference>